<keyword evidence="3" id="KW-1185">Reference proteome</keyword>
<comment type="caution">
    <text evidence="2">The sequence shown here is derived from an EMBL/GenBank/DDBJ whole genome shotgun (WGS) entry which is preliminary data.</text>
</comment>
<proteinExistence type="predicted"/>
<gene>
    <name evidence="2" type="ORF">P3G67_10170</name>
</gene>
<name>A0ABT5ZIS9_9ACTN</name>
<sequence length="182" mass="18880">MSAPNGAVDAERTGRRVEAVLDRLARAGDPTATEAAEELVRALMDFYGAGLARVAALAAKQTDGPLAALLQDELVAGLLVLHGLHPWDATTRATRAVAALAGRPFEAADFDSATGTLRLRPAGGSGCGQTVEAAREQLEATLSCVAPEVTAVEVQPPQAQLLRIGPTRTRDADAEPRPAEVP</sequence>
<evidence type="ECO:0000313" key="2">
    <source>
        <dbReference type="EMBL" id="MDF3289601.1"/>
    </source>
</evidence>
<dbReference type="RefSeq" id="WP_276093132.1">
    <property type="nucleotide sequence ID" value="NZ_JARJBC010000005.1"/>
</dbReference>
<protein>
    <recommendedName>
        <fullName evidence="4">NifU family protein</fullName>
    </recommendedName>
</protein>
<feature type="region of interest" description="Disordered" evidence="1">
    <location>
        <begin position="163"/>
        <end position="182"/>
    </location>
</feature>
<evidence type="ECO:0008006" key="4">
    <source>
        <dbReference type="Google" id="ProtNLM"/>
    </source>
</evidence>
<reference evidence="2 3" key="1">
    <citation type="submission" date="2023-03" db="EMBL/GenBank/DDBJ databases">
        <title>Draft genome sequence of Streptomyces sp. RB6PN23 isolated from peat swamp forest in Thailand.</title>
        <authorList>
            <person name="Klaysubun C."/>
            <person name="Duangmal K."/>
        </authorList>
    </citation>
    <scope>NUCLEOTIDE SEQUENCE [LARGE SCALE GENOMIC DNA]</scope>
    <source>
        <strain evidence="2 3">RB6PN23</strain>
    </source>
</reference>
<accession>A0ABT5ZIS9</accession>
<evidence type="ECO:0000256" key="1">
    <source>
        <dbReference type="SAM" id="MobiDB-lite"/>
    </source>
</evidence>
<feature type="compositionally biased region" description="Basic and acidic residues" evidence="1">
    <location>
        <begin position="168"/>
        <end position="182"/>
    </location>
</feature>
<dbReference type="Proteomes" id="UP001216579">
    <property type="component" value="Unassembled WGS sequence"/>
</dbReference>
<dbReference type="EMBL" id="JARJBC010000005">
    <property type="protein sequence ID" value="MDF3289601.1"/>
    <property type="molecule type" value="Genomic_DNA"/>
</dbReference>
<organism evidence="2 3">
    <name type="scientific">Streptomyces silvisoli</name>
    <dbReference type="NCBI Taxonomy" id="3034235"/>
    <lineage>
        <taxon>Bacteria</taxon>
        <taxon>Bacillati</taxon>
        <taxon>Actinomycetota</taxon>
        <taxon>Actinomycetes</taxon>
        <taxon>Kitasatosporales</taxon>
        <taxon>Streptomycetaceae</taxon>
        <taxon>Streptomyces</taxon>
    </lineage>
</organism>
<evidence type="ECO:0000313" key="3">
    <source>
        <dbReference type="Proteomes" id="UP001216579"/>
    </source>
</evidence>